<dbReference type="KEGG" id="xba:C7S18_17840"/>
<dbReference type="AlphaFoldDB" id="A0A2P1PVQ2"/>
<dbReference type="Gene3D" id="1.25.40.10">
    <property type="entry name" value="Tetratricopeptide repeat domain"/>
    <property type="match status" value="1"/>
</dbReference>
<reference evidence="1 2" key="1">
    <citation type="submission" date="2018-03" db="EMBL/GenBank/DDBJ databases">
        <title>Ahniella affigens gen. nov., sp. nov., a gammaproteobacterium isolated from sandy soil near a stream.</title>
        <authorList>
            <person name="Ko Y."/>
            <person name="Kim J.-H."/>
        </authorList>
    </citation>
    <scope>NUCLEOTIDE SEQUENCE [LARGE SCALE GENOMIC DNA]</scope>
    <source>
        <strain evidence="1 2">D13</strain>
    </source>
</reference>
<keyword evidence="2" id="KW-1185">Reference proteome</keyword>
<protein>
    <recommendedName>
        <fullName evidence="3">Sel1 repeat family protein</fullName>
    </recommendedName>
</protein>
<dbReference type="InterPro" id="IPR011990">
    <property type="entry name" value="TPR-like_helical_dom_sf"/>
</dbReference>
<dbReference type="InterPro" id="IPR006597">
    <property type="entry name" value="Sel1-like"/>
</dbReference>
<proteinExistence type="predicted"/>
<dbReference type="EMBL" id="CP027860">
    <property type="protein sequence ID" value="AVP98926.1"/>
    <property type="molecule type" value="Genomic_DNA"/>
</dbReference>
<evidence type="ECO:0000313" key="2">
    <source>
        <dbReference type="Proteomes" id="UP000241074"/>
    </source>
</evidence>
<reference evidence="1 2" key="2">
    <citation type="submission" date="2018-03" db="EMBL/GenBank/DDBJ databases">
        <authorList>
            <person name="Keele B.F."/>
        </authorList>
    </citation>
    <scope>NUCLEOTIDE SEQUENCE [LARGE SCALE GENOMIC DNA]</scope>
    <source>
        <strain evidence="1 2">D13</strain>
    </source>
</reference>
<dbReference type="Proteomes" id="UP000241074">
    <property type="component" value="Chromosome"/>
</dbReference>
<gene>
    <name evidence="1" type="ORF">C7S18_17840</name>
</gene>
<sequence length="238" mass="27012">MMVASLLTVMGTAAAGSSKDKIESVPHQMAGSEAFLRYHPDLRWRREGVKSFDEGRFDDALAQLKRAAKYGDKPSQGLIAEMYWKGNGVETDRALAYAWMDLAAQRNYKSFTAMRELYWSKLTPDEQKRAINVGTEIYAEYGDDVALPRMTSVLRKAKRDVTGSRVGFVGNLDMQVRAENGEFAKIKGEDFYKDQFWEPELYVQWKDEFFENPFGGTVDVGELRREEESKTAAAEGKN</sequence>
<dbReference type="SUPFAM" id="SSF81901">
    <property type="entry name" value="HCP-like"/>
    <property type="match status" value="1"/>
</dbReference>
<accession>A0A2P1PVQ2</accession>
<evidence type="ECO:0000313" key="1">
    <source>
        <dbReference type="EMBL" id="AVP98926.1"/>
    </source>
</evidence>
<name>A0A2P1PVQ2_9GAMM</name>
<organism evidence="1 2">
    <name type="scientific">Ahniella affigens</name>
    <dbReference type="NCBI Taxonomy" id="2021234"/>
    <lineage>
        <taxon>Bacteria</taxon>
        <taxon>Pseudomonadati</taxon>
        <taxon>Pseudomonadota</taxon>
        <taxon>Gammaproteobacteria</taxon>
        <taxon>Lysobacterales</taxon>
        <taxon>Rhodanobacteraceae</taxon>
        <taxon>Ahniella</taxon>
    </lineage>
</organism>
<evidence type="ECO:0008006" key="3">
    <source>
        <dbReference type="Google" id="ProtNLM"/>
    </source>
</evidence>
<dbReference type="SMART" id="SM00671">
    <property type="entry name" value="SEL1"/>
    <property type="match status" value="1"/>
</dbReference>